<evidence type="ECO:0000259" key="2">
    <source>
        <dbReference type="Pfam" id="PF09994"/>
    </source>
</evidence>
<accession>A0A1H4DHP0</accession>
<dbReference type="STRING" id="152573.SAMN04488051_105250"/>
<dbReference type="InterPro" id="IPR029058">
    <property type="entry name" value="AB_hydrolase_fold"/>
</dbReference>
<keyword evidence="4" id="KW-1185">Reference proteome</keyword>
<dbReference type="OrthoDB" id="4378831at2"/>
<feature type="domain" description="PilZ" evidence="1">
    <location>
        <begin position="363"/>
        <end position="441"/>
    </location>
</feature>
<dbReference type="InterPro" id="IPR009875">
    <property type="entry name" value="PilZ_domain"/>
</dbReference>
<dbReference type="Pfam" id="PF09994">
    <property type="entry name" value="T6SS_Tle1-like_cat"/>
    <property type="match status" value="1"/>
</dbReference>
<name>A0A1H4DHP0_ALKAM</name>
<dbReference type="EMBL" id="FNRM01000005">
    <property type="protein sequence ID" value="SEA72026.1"/>
    <property type="molecule type" value="Genomic_DNA"/>
</dbReference>
<gene>
    <name evidence="3" type="ORF">SAMN04488051_105250</name>
</gene>
<dbReference type="AlphaFoldDB" id="A0A1H4DHP0"/>
<dbReference type="InterPro" id="IPR018712">
    <property type="entry name" value="Tle1-like_cat"/>
</dbReference>
<dbReference type="SUPFAM" id="SSF141371">
    <property type="entry name" value="PilZ domain-like"/>
    <property type="match status" value="1"/>
</dbReference>
<organism evidence="3 4">
    <name type="scientific">Alkalimonas amylolytica</name>
    <dbReference type="NCBI Taxonomy" id="152573"/>
    <lineage>
        <taxon>Bacteria</taxon>
        <taxon>Pseudomonadati</taxon>
        <taxon>Pseudomonadota</taxon>
        <taxon>Gammaproteobacteria</taxon>
        <taxon>Alkalimonas</taxon>
    </lineage>
</organism>
<dbReference type="Pfam" id="PF07238">
    <property type="entry name" value="PilZ"/>
    <property type="match status" value="1"/>
</dbReference>
<evidence type="ECO:0000259" key="1">
    <source>
        <dbReference type="Pfam" id="PF07238"/>
    </source>
</evidence>
<sequence length="443" mass="50162">MTYKRIILCCDGTWNEPQNNPTNIVKIARAIQPMAEDGHHQVVFYDQGVGTLGRVDRFFGGAFGMGMERNVLRAYRFLVHNYQHGDEIYCFGFSRGAYTARAVVGMVHALGLVSKQQLHELGDAYRYYRSTPEQRAKQWLNNPYQHNYRPAIRMVGVFDTVGALGVPVLAFNHLGRSRIGFFDTHLSPLVKHGYHALALDEKREPFAPDLWTGEIQPDQEVEQCWFAGVHSDIGGGYPRTGLSDTCLEWMLEKARMLGLSFDEFYLEQQLRTAPMQREHNSYTLPYRLLAFLNNGAYIRRIYGRSDETAMGIRVHSSVYQRIESGYYQPQNPDLPATLADYLASLPAGVQDPAAKVVAKDGRERRQYPRVTAKTDADSARLYLSTEAFECQVLDYSEQGGVRLRCSKAMQPGTRLQLAFEKTGLRQAVCVWQRGDESGLSFAA</sequence>
<dbReference type="RefSeq" id="WP_091343076.1">
    <property type="nucleotide sequence ID" value="NZ_FNRM01000005.1"/>
</dbReference>
<evidence type="ECO:0000313" key="3">
    <source>
        <dbReference type="EMBL" id="SEA72026.1"/>
    </source>
</evidence>
<proteinExistence type="predicted"/>
<reference evidence="3 4" key="1">
    <citation type="submission" date="2016-10" db="EMBL/GenBank/DDBJ databases">
        <authorList>
            <person name="de Groot N.N."/>
        </authorList>
    </citation>
    <scope>NUCLEOTIDE SEQUENCE [LARGE SCALE GENOMIC DNA]</scope>
    <source>
        <strain evidence="3 4">CGMCC 1.3430</strain>
    </source>
</reference>
<feature type="domain" description="T6SS Phospholipase effector Tle1-like catalytic" evidence="2">
    <location>
        <begin position="4"/>
        <end position="252"/>
    </location>
</feature>
<dbReference type="PANTHER" id="PTHR33840:SF1">
    <property type="entry name" value="TLE1 PHOSPHOLIPASE DOMAIN-CONTAINING PROTEIN"/>
    <property type="match status" value="1"/>
</dbReference>
<dbReference type="SUPFAM" id="SSF53474">
    <property type="entry name" value="alpha/beta-Hydrolases"/>
    <property type="match status" value="1"/>
</dbReference>
<dbReference type="GO" id="GO:0035438">
    <property type="term" value="F:cyclic-di-GMP binding"/>
    <property type="evidence" value="ECO:0007669"/>
    <property type="project" value="InterPro"/>
</dbReference>
<evidence type="ECO:0000313" key="4">
    <source>
        <dbReference type="Proteomes" id="UP000198773"/>
    </source>
</evidence>
<protein>
    <submittedName>
        <fullName evidence="3">PilZ domain-containing protein</fullName>
    </submittedName>
</protein>
<dbReference type="Proteomes" id="UP000198773">
    <property type="component" value="Unassembled WGS sequence"/>
</dbReference>
<dbReference type="PANTHER" id="PTHR33840">
    <property type="match status" value="1"/>
</dbReference>